<evidence type="ECO:0000313" key="6">
    <source>
        <dbReference type="Proteomes" id="UP000241206"/>
    </source>
</evidence>
<dbReference type="InterPro" id="IPR050204">
    <property type="entry name" value="AraC_XylS_family_regulators"/>
</dbReference>
<evidence type="ECO:0000313" key="5">
    <source>
        <dbReference type="EMBL" id="PTD19979.1"/>
    </source>
</evidence>
<keyword evidence="1" id="KW-0805">Transcription regulation</keyword>
<dbReference type="PRINTS" id="PR00032">
    <property type="entry name" value="HTHARAC"/>
</dbReference>
<dbReference type="InterPro" id="IPR009057">
    <property type="entry name" value="Homeodomain-like_sf"/>
</dbReference>
<evidence type="ECO:0000256" key="3">
    <source>
        <dbReference type="ARBA" id="ARBA00023163"/>
    </source>
</evidence>
<accession>A0A2T4HVZ3</accession>
<dbReference type="PROSITE" id="PS01124">
    <property type="entry name" value="HTH_ARAC_FAMILY_2"/>
    <property type="match status" value="1"/>
</dbReference>
<dbReference type="Gene3D" id="1.10.10.60">
    <property type="entry name" value="Homeodomain-like"/>
    <property type="match status" value="1"/>
</dbReference>
<dbReference type="GO" id="GO:0043565">
    <property type="term" value="F:sequence-specific DNA binding"/>
    <property type="evidence" value="ECO:0007669"/>
    <property type="project" value="InterPro"/>
</dbReference>
<feature type="domain" description="HTH araC/xylS-type" evidence="4">
    <location>
        <begin position="186"/>
        <end position="284"/>
    </location>
</feature>
<dbReference type="SMART" id="SM00342">
    <property type="entry name" value="HTH_ARAC"/>
    <property type="match status" value="1"/>
</dbReference>
<dbReference type="Pfam" id="PF12833">
    <property type="entry name" value="HTH_18"/>
    <property type="match status" value="1"/>
</dbReference>
<dbReference type="Proteomes" id="UP000241206">
    <property type="component" value="Unassembled WGS sequence"/>
</dbReference>
<dbReference type="SUPFAM" id="SSF46689">
    <property type="entry name" value="Homeodomain-like"/>
    <property type="match status" value="2"/>
</dbReference>
<evidence type="ECO:0000259" key="4">
    <source>
        <dbReference type="PROSITE" id="PS01124"/>
    </source>
</evidence>
<dbReference type="InterPro" id="IPR018060">
    <property type="entry name" value="HTH_AraC"/>
</dbReference>
<comment type="caution">
    <text evidence="5">The sequence shown here is derived from an EMBL/GenBank/DDBJ whole genome shotgun (WGS) entry which is preliminary data.</text>
</comment>
<keyword evidence="2" id="KW-0238">DNA-binding</keyword>
<evidence type="ECO:0000256" key="2">
    <source>
        <dbReference type="ARBA" id="ARBA00023125"/>
    </source>
</evidence>
<dbReference type="AlphaFoldDB" id="A0A2T4HVZ3"/>
<name>A0A2T4HVZ3_9SPHN</name>
<organism evidence="5 6">
    <name type="scientific">Edaphosphingomonas fennica</name>
    <dbReference type="NCBI Taxonomy" id="114404"/>
    <lineage>
        <taxon>Bacteria</taxon>
        <taxon>Pseudomonadati</taxon>
        <taxon>Pseudomonadota</taxon>
        <taxon>Alphaproteobacteria</taxon>
        <taxon>Sphingomonadales</taxon>
        <taxon>Rhizorhabdaceae</taxon>
        <taxon>Edaphosphingomonas</taxon>
    </lineage>
</organism>
<keyword evidence="6" id="KW-1185">Reference proteome</keyword>
<dbReference type="PANTHER" id="PTHR46796">
    <property type="entry name" value="HTH-TYPE TRANSCRIPTIONAL ACTIVATOR RHAS-RELATED"/>
    <property type="match status" value="1"/>
</dbReference>
<evidence type="ECO:0000256" key="1">
    <source>
        <dbReference type="ARBA" id="ARBA00023015"/>
    </source>
</evidence>
<dbReference type="InterPro" id="IPR020449">
    <property type="entry name" value="Tscrpt_reg_AraC-type_HTH"/>
</dbReference>
<sequence length="284" mass="30884">MAVDADWKIAAHADTATAAIDLCRIHWPTPFELTLCEAAPTISLNLAPPHGHKEGRYAAPRADFLPMGDILFHPAGTRLETRGLGGDQSFLRVMFRDRAPGGGEGPDLDIDPADPHVQRALLDVRQPEVAGAMRRIADELARPGMASAFLLDGLTTLLAVDLARGLGRLGEEDEPARGGLAGWQLNRVRERIAEADIQPPTVSELATLVRLSPRHLSRAWRASTGTTLSDAVEDARQARAEAMIRAGDRQLKEIAYLLGFSSPSSFSTAFRRRTGMSPQEFARR</sequence>
<reference evidence="5 6" key="1">
    <citation type="submission" date="2017-11" db="EMBL/GenBank/DDBJ databases">
        <title>Sphingomonas oleivorans sp. nov., isolated from oil-contaminated soil.</title>
        <authorList>
            <person name="Wang L."/>
            <person name="Chen L."/>
        </authorList>
    </citation>
    <scope>NUCLEOTIDE SEQUENCE [LARGE SCALE GENOMIC DNA]</scope>
    <source>
        <strain evidence="5 6">K101</strain>
    </source>
</reference>
<proteinExistence type="predicted"/>
<dbReference type="RefSeq" id="WP_107395104.1">
    <property type="nucleotide sequence ID" value="NZ_PHHF01000049.1"/>
</dbReference>
<protein>
    <submittedName>
        <fullName evidence="5">AraC family transcriptional regulator</fullName>
    </submittedName>
</protein>
<dbReference type="PANTHER" id="PTHR46796:SF6">
    <property type="entry name" value="ARAC SUBFAMILY"/>
    <property type="match status" value="1"/>
</dbReference>
<gene>
    <name evidence="5" type="ORF">CV103_12450</name>
</gene>
<keyword evidence="3" id="KW-0804">Transcription</keyword>
<dbReference type="EMBL" id="PHHF01000049">
    <property type="protein sequence ID" value="PTD19979.1"/>
    <property type="molecule type" value="Genomic_DNA"/>
</dbReference>
<dbReference type="GO" id="GO:0003700">
    <property type="term" value="F:DNA-binding transcription factor activity"/>
    <property type="evidence" value="ECO:0007669"/>
    <property type="project" value="InterPro"/>
</dbReference>